<keyword evidence="11 18" id="KW-0547">Nucleotide-binding</keyword>
<dbReference type="InterPro" id="IPR018109">
    <property type="entry name" value="Folylpolyglutamate_synth_CS"/>
</dbReference>
<evidence type="ECO:0000259" key="19">
    <source>
        <dbReference type="Pfam" id="PF02875"/>
    </source>
</evidence>
<evidence type="ECO:0000256" key="15">
    <source>
        <dbReference type="ARBA" id="ARBA00030592"/>
    </source>
</evidence>
<comment type="cofactor">
    <cofactor evidence="1">
        <name>Mg(2+)</name>
        <dbReference type="ChEBI" id="CHEBI:18420"/>
    </cofactor>
</comment>
<comment type="subunit">
    <text evidence="5">Monomer.</text>
</comment>
<evidence type="ECO:0000256" key="9">
    <source>
        <dbReference type="ARBA" id="ARBA00022598"/>
    </source>
</evidence>
<evidence type="ECO:0000256" key="12">
    <source>
        <dbReference type="ARBA" id="ARBA00022840"/>
    </source>
</evidence>
<keyword evidence="13" id="KW-0460">Magnesium</keyword>
<evidence type="ECO:0000256" key="6">
    <source>
        <dbReference type="ARBA" id="ARBA00013023"/>
    </source>
</evidence>
<name>A0A3N5BAU2_9THEO</name>
<dbReference type="RefSeq" id="WP_245963142.1">
    <property type="nucleotide sequence ID" value="NZ_RKRE01000003.1"/>
</dbReference>
<evidence type="ECO:0000259" key="20">
    <source>
        <dbReference type="Pfam" id="PF08245"/>
    </source>
</evidence>
<sequence length="456" mass="48434">MALGGSGQNRRGVSGVGIEMAMMDYEEAIRYMQNAAAVGIKPGLERIAALLGRLGNPERCLRAVHVGGTNGKGSVCACLTAVLVAAGYRVGTFTSPHLHSYTERFRIDGRPVAPARLTELIWEVKPALESLRREGVVPTEFEIHTALAFLFFAREAVDIAVVEVGLGGRFDATNVIFPEVAVITNVTVDHTDYLGETVEKIAWEKAGIIKSGVPVVTGATGAALEVIARECDVKGAPLFVLGRDFYPVERENDLSGQVLAVCGWWGAYEGLRLRLPGRHQQRNAACAVAASQLLAERGWRVDAAAITKGLAAATWPGRLEVVREKPLVVLDGAHNAAGAEALKEALTDYFPGRRLVLVIGMFADKERAAVAATLCPLAGAVVVTRPPGTRAGDWRELAALARRHAPAVYEVEEIAAAVAQALGFAGPEDVVVITGSLYLIAAARAALLGLRRPDVS</sequence>
<dbReference type="InterPro" id="IPR036615">
    <property type="entry name" value="Mur_ligase_C_dom_sf"/>
</dbReference>
<feature type="domain" description="Mur ligase central" evidence="20">
    <location>
        <begin position="66"/>
        <end position="290"/>
    </location>
</feature>
<evidence type="ECO:0000256" key="13">
    <source>
        <dbReference type="ARBA" id="ARBA00022842"/>
    </source>
</evidence>
<evidence type="ECO:0000256" key="11">
    <source>
        <dbReference type="ARBA" id="ARBA00022741"/>
    </source>
</evidence>
<reference evidence="21 22" key="1">
    <citation type="submission" date="2018-11" db="EMBL/GenBank/DDBJ databases">
        <title>Genomic Encyclopedia of Type Strains, Phase IV (KMG-IV): sequencing the most valuable type-strain genomes for metagenomic binning, comparative biology and taxonomic classification.</title>
        <authorList>
            <person name="Goeker M."/>
        </authorList>
    </citation>
    <scope>NUCLEOTIDE SEQUENCE [LARGE SCALE GENOMIC DNA]</scope>
    <source>
        <strain evidence="21 22">DSM 102936</strain>
    </source>
</reference>
<dbReference type="InterPro" id="IPR013221">
    <property type="entry name" value="Mur_ligase_cen"/>
</dbReference>
<evidence type="ECO:0000313" key="21">
    <source>
        <dbReference type="EMBL" id="RPF42825.1"/>
    </source>
</evidence>
<evidence type="ECO:0000313" key="22">
    <source>
        <dbReference type="Proteomes" id="UP000282654"/>
    </source>
</evidence>
<evidence type="ECO:0000256" key="4">
    <source>
        <dbReference type="ARBA" id="ARBA00008276"/>
    </source>
</evidence>
<dbReference type="PANTHER" id="PTHR11136">
    <property type="entry name" value="FOLYLPOLYGLUTAMATE SYNTHASE-RELATED"/>
    <property type="match status" value="1"/>
</dbReference>
<evidence type="ECO:0000256" key="7">
    <source>
        <dbReference type="ARBA" id="ARBA00013025"/>
    </source>
</evidence>
<dbReference type="PROSITE" id="PS01012">
    <property type="entry name" value="FOLYLPOLYGLU_SYNT_2"/>
    <property type="match status" value="1"/>
</dbReference>
<evidence type="ECO:0000256" key="2">
    <source>
        <dbReference type="ARBA" id="ARBA00004799"/>
    </source>
</evidence>
<dbReference type="InterPro" id="IPR036565">
    <property type="entry name" value="Mur-like_cat_sf"/>
</dbReference>
<evidence type="ECO:0000256" key="5">
    <source>
        <dbReference type="ARBA" id="ARBA00011245"/>
    </source>
</evidence>
<evidence type="ECO:0000256" key="14">
    <source>
        <dbReference type="ARBA" id="ARBA00022909"/>
    </source>
</evidence>
<dbReference type="EMBL" id="RKRE01000003">
    <property type="protein sequence ID" value="RPF42825.1"/>
    <property type="molecule type" value="Genomic_DNA"/>
</dbReference>
<proteinExistence type="inferred from homology"/>
<dbReference type="InterPro" id="IPR004101">
    <property type="entry name" value="Mur_ligase_C"/>
</dbReference>
<keyword evidence="12 18" id="KW-0067">ATP-binding</keyword>
<dbReference type="GO" id="GO:0005737">
    <property type="term" value="C:cytoplasm"/>
    <property type="evidence" value="ECO:0007669"/>
    <property type="project" value="TreeGrafter"/>
</dbReference>
<evidence type="ECO:0000256" key="1">
    <source>
        <dbReference type="ARBA" id="ARBA00001946"/>
    </source>
</evidence>
<evidence type="ECO:0000256" key="3">
    <source>
        <dbReference type="ARBA" id="ARBA00005150"/>
    </source>
</evidence>
<dbReference type="GO" id="GO:0004326">
    <property type="term" value="F:tetrahydrofolylpolyglutamate synthase activity"/>
    <property type="evidence" value="ECO:0007669"/>
    <property type="project" value="UniProtKB-EC"/>
</dbReference>
<evidence type="ECO:0000256" key="8">
    <source>
        <dbReference type="ARBA" id="ARBA00019357"/>
    </source>
</evidence>
<dbReference type="PANTHER" id="PTHR11136:SF0">
    <property type="entry name" value="DIHYDROFOLATE SYNTHETASE-RELATED"/>
    <property type="match status" value="1"/>
</dbReference>
<comment type="caution">
    <text evidence="21">The sequence shown here is derived from an EMBL/GenBank/DDBJ whole genome shotgun (WGS) entry which is preliminary data.</text>
</comment>
<dbReference type="EC" id="6.3.2.12" evidence="6"/>
<dbReference type="GO" id="GO:0005524">
    <property type="term" value="F:ATP binding"/>
    <property type="evidence" value="ECO:0007669"/>
    <property type="project" value="UniProtKB-KW"/>
</dbReference>
<evidence type="ECO:0000256" key="16">
    <source>
        <dbReference type="ARBA" id="ARBA00047493"/>
    </source>
</evidence>
<keyword evidence="22" id="KW-1185">Reference proteome</keyword>
<dbReference type="SUPFAM" id="SSF53623">
    <property type="entry name" value="MurD-like peptide ligases, catalytic domain"/>
    <property type="match status" value="1"/>
</dbReference>
<comment type="pathway">
    <text evidence="2">Cofactor biosynthesis; tetrahydrofolate biosynthesis; 7,8-dihydrofolate from 2-amino-4-hydroxy-6-hydroxymethyl-7,8-dihydropteridine diphosphate and 4-aminobenzoate: step 2/2.</text>
</comment>
<evidence type="ECO:0000256" key="10">
    <source>
        <dbReference type="ARBA" id="ARBA00022723"/>
    </source>
</evidence>
<protein>
    <recommendedName>
        <fullName evidence="8">Dihydrofolate synthase/folylpolyglutamate synthase</fullName>
        <ecNumber evidence="6">6.3.2.12</ecNumber>
        <ecNumber evidence="7">6.3.2.17</ecNumber>
    </recommendedName>
    <alternativeName>
        <fullName evidence="15">Tetrahydrofolylpolyglutamate synthase</fullName>
    </alternativeName>
</protein>
<keyword evidence="10" id="KW-0479">Metal-binding</keyword>
<comment type="pathway">
    <text evidence="3">Cofactor biosynthesis; tetrahydrofolylpolyglutamate biosynthesis.</text>
</comment>
<dbReference type="GO" id="GO:0046872">
    <property type="term" value="F:metal ion binding"/>
    <property type="evidence" value="ECO:0007669"/>
    <property type="project" value="UniProtKB-KW"/>
</dbReference>
<dbReference type="GO" id="GO:0046656">
    <property type="term" value="P:folic acid biosynthetic process"/>
    <property type="evidence" value="ECO:0007669"/>
    <property type="project" value="UniProtKB-KW"/>
</dbReference>
<dbReference type="AlphaFoldDB" id="A0A3N5BAU2"/>
<dbReference type="Gene3D" id="3.40.1190.10">
    <property type="entry name" value="Mur-like, catalytic domain"/>
    <property type="match status" value="1"/>
</dbReference>
<organism evidence="21 22">
    <name type="scientific">Thermodesulfitimonas autotrophica</name>
    <dbReference type="NCBI Taxonomy" id="1894989"/>
    <lineage>
        <taxon>Bacteria</taxon>
        <taxon>Bacillati</taxon>
        <taxon>Bacillota</taxon>
        <taxon>Clostridia</taxon>
        <taxon>Thermoanaerobacterales</taxon>
        <taxon>Thermoanaerobacteraceae</taxon>
        <taxon>Thermodesulfitimonas</taxon>
    </lineage>
</organism>
<dbReference type="Pfam" id="PF02875">
    <property type="entry name" value="Mur_ligase_C"/>
    <property type="match status" value="1"/>
</dbReference>
<evidence type="ECO:0000256" key="18">
    <source>
        <dbReference type="PIRNR" id="PIRNR001563"/>
    </source>
</evidence>
<comment type="similarity">
    <text evidence="4 18">Belongs to the folylpolyglutamate synthase family.</text>
</comment>
<dbReference type="Gene3D" id="3.90.190.20">
    <property type="entry name" value="Mur ligase, C-terminal domain"/>
    <property type="match status" value="1"/>
</dbReference>
<dbReference type="PIRSF" id="PIRSF001563">
    <property type="entry name" value="Folylpolyglu_synth"/>
    <property type="match status" value="1"/>
</dbReference>
<gene>
    <name evidence="21" type="ORF">EDD75_1937</name>
</gene>
<comment type="catalytic activity">
    <reaction evidence="16">
        <text>(6S)-5,6,7,8-tetrahydrofolyl-(gamma-L-Glu)(n) + L-glutamate + ATP = (6S)-5,6,7,8-tetrahydrofolyl-(gamma-L-Glu)(n+1) + ADP + phosphate + H(+)</text>
        <dbReference type="Rhea" id="RHEA:10580"/>
        <dbReference type="Rhea" id="RHEA-COMP:14738"/>
        <dbReference type="Rhea" id="RHEA-COMP:14740"/>
        <dbReference type="ChEBI" id="CHEBI:15378"/>
        <dbReference type="ChEBI" id="CHEBI:29985"/>
        <dbReference type="ChEBI" id="CHEBI:30616"/>
        <dbReference type="ChEBI" id="CHEBI:43474"/>
        <dbReference type="ChEBI" id="CHEBI:141005"/>
        <dbReference type="ChEBI" id="CHEBI:456216"/>
        <dbReference type="EC" id="6.3.2.17"/>
    </reaction>
</comment>
<dbReference type="Proteomes" id="UP000282654">
    <property type="component" value="Unassembled WGS sequence"/>
</dbReference>
<comment type="catalytic activity">
    <reaction evidence="17">
        <text>7,8-dihydropteroate + L-glutamate + ATP = 7,8-dihydrofolate + ADP + phosphate + H(+)</text>
        <dbReference type="Rhea" id="RHEA:23584"/>
        <dbReference type="ChEBI" id="CHEBI:15378"/>
        <dbReference type="ChEBI" id="CHEBI:17839"/>
        <dbReference type="ChEBI" id="CHEBI:29985"/>
        <dbReference type="ChEBI" id="CHEBI:30616"/>
        <dbReference type="ChEBI" id="CHEBI:43474"/>
        <dbReference type="ChEBI" id="CHEBI:57451"/>
        <dbReference type="ChEBI" id="CHEBI:456216"/>
        <dbReference type="EC" id="6.3.2.12"/>
    </reaction>
</comment>
<dbReference type="GO" id="GO:0008841">
    <property type="term" value="F:dihydrofolate synthase activity"/>
    <property type="evidence" value="ECO:0007669"/>
    <property type="project" value="UniProtKB-EC"/>
</dbReference>
<dbReference type="NCBIfam" id="TIGR01499">
    <property type="entry name" value="folC"/>
    <property type="match status" value="1"/>
</dbReference>
<accession>A0A3N5BAU2</accession>
<keyword evidence="9 18" id="KW-0436">Ligase</keyword>
<evidence type="ECO:0000256" key="17">
    <source>
        <dbReference type="ARBA" id="ARBA00049161"/>
    </source>
</evidence>
<dbReference type="SUPFAM" id="SSF53244">
    <property type="entry name" value="MurD-like peptide ligases, peptide-binding domain"/>
    <property type="match status" value="1"/>
</dbReference>
<dbReference type="FunFam" id="3.40.1190.10:FF:000004">
    <property type="entry name" value="Dihydrofolate synthase/folylpolyglutamate synthase"/>
    <property type="match status" value="1"/>
</dbReference>
<feature type="domain" description="Mur ligase C-terminal" evidence="19">
    <location>
        <begin position="317"/>
        <end position="436"/>
    </location>
</feature>
<dbReference type="Pfam" id="PF08245">
    <property type="entry name" value="Mur_ligase_M"/>
    <property type="match status" value="1"/>
</dbReference>
<dbReference type="InterPro" id="IPR001645">
    <property type="entry name" value="Folylpolyglutamate_synth"/>
</dbReference>
<keyword evidence="14" id="KW-0289">Folate biosynthesis</keyword>
<dbReference type="EC" id="6.3.2.17" evidence="7"/>